<dbReference type="GO" id="GO:0006508">
    <property type="term" value="P:proteolysis"/>
    <property type="evidence" value="ECO:0007669"/>
    <property type="project" value="UniProtKB-KW"/>
</dbReference>
<evidence type="ECO:0000313" key="1">
    <source>
        <dbReference type="EMBL" id="DAF98429.1"/>
    </source>
</evidence>
<proteinExistence type="predicted"/>
<protein>
    <submittedName>
        <fullName evidence="1">Prohead serine protease</fullName>
    </submittedName>
</protein>
<dbReference type="EMBL" id="BK016147">
    <property type="protein sequence ID" value="DAF98429.1"/>
    <property type="molecule type" value="Genomic_DNA"/>
</dbReference>
<name>A0A8S5UVC5_9CAUD</name>
<sequence>MEMIYKAARLEKETAGALELAMINEQTLRELTEDEVFTFRLMACDNQVDREGERFTEATLEQLGKLYIGKPVLRDHNWSAETQTARVYDAHLEKRGDVKRLVLSCYMVRTASSADTIAAIEGGILRECSVGCAVEHVNCSICGADQRKTLCEHWPGREYDGQLCHFDLDGAADAYEVSLVAVPAQPEAGVVKAKRYGGAEMQETHAPEGADNNEHWADEAALELEKMRF</sequence>
<keyword evidence="1" id="KW-0378">Hydrolase</keyword>
<dbReference type="GO" id="GO:0008233">
    <property type="term" value="F:peptidase activity"/>
    <property type="evidence" value="ECO:0007669"/>
    <property type="project" value="UniProtKB-KW"/>
</dbReference>
<accession>A0A8S5UVC5</accession>
<reference evidence="1" key="1">
    <citation type="journal article" date="2021" name="Proc. Natl. Acad. Sci. U.S.A.">
        <title>A Catalog of Tens of Thousands of Viruses from Human Metagenomes Reveals Hidden Associations with Chronic Diseases.</title>
        <authorList>
            <person name="Tisza M.J."/>
            <person name="Buck C.B."/>
        </authorList>
    </citation>
    <scope>NUCLEOTIDE SEQUENCE</scope>
    <source>
        <strain evidence="1">Ctwfx1</strain>
    </source>
</reference>
<keyword evidence="1" id="KW-0645">Protease</keyword>
<organism evidence="1">
    <name type="scientific">Siphoviridae sp. ctwfx1</name>
    <dbReference type="NCBI Taxonomy" id="2825732"/>
    <lineage>
        <taxon>Viruses</taxon>
        <taxon>Duplodnaviria</taxon>
        <taxon>Heunggongvirae</taxon>
        <taxon>Uroviricota</taxon>
        <taxon>Caudoviricetes</taxon>
    </lineage>
</organism>